<dbReference type="AlphaFoldDB" id="A0A9W8KYD8"/>
<feature type="transmembrane region" description="Helical" evidence="1">
    <location>
        <begin position="395"/>
        <end position="420"/>
    </location>
</feature>
<feature type="transmembrane region" description="Helical" evidence="1">
    <location>
        <begin position="360"/>
        <end position="383"/>
    </location>
</feature>
<comment type="caution">
    <text evidence="2">The sequence shown here is derived from an EMBL/GenBank/DDBJ whole genome shotgun (WGS) entry which is preliminary data.</text>
</comment>
<evidence type="ECO:0000313" key="2">
    <source>
        <dbReference type="EMBL" id="KAJ2676806.1"/>
    </source>
</evidence>
<dbReference type="OrthoDB" id="5571248at2759"/>
<dbReference type="EMBL" id="JANBTW010000036">
    <property type="protein sequence ID" value="KAJ2676806.1"/>
    <property type="molecule type" value="Genomic_DNA"/>
</dbReference>
<keyword evidence="1" id="KW-0472">Membrane</keyword>
<dbReference type="Proteomes" id="UP001151518">
    <property type="component" value="Unassembled WGS sequence"/>
</dbReference>
<feature type="transmembrane region" description="Helical" evidence="1">
    <location>
        <begin position="189"/>
        <end position="213"/>
    </location>
</feature>
<feature type="transmembrane region" description="Helical" evidence="1">
    <location>
        <begin position="220"/>
        <end position="236"/>
    </location>
</feature>
<keyword evidence="1" id="KW-1133">Transmembrane helix</keyword>
<keyword evidence="1" id="KW-0812">Transmembrane</keyword>
<evidence type="ECO:0000313" key="3">
    <source>
        <dbReference type="Proteomes" id="UP001151518"/>
    </source>
</evidence>
<evidence type="ECO:0000256" key="1">
    <source>
        <dbReference type="SAM" id="Phobius"/>
    </source>
</evidence>
<proteinExistence type="predicted"/>
<feature type="transmembrane region" description="Helical" evidence="1">
    <location>
        <begin position="287"/>
        <end position="308"/>
    </location>
</feature>
<name>A0A9W8KYD8_9FUNG</name>
<sequence length="585" mass="64106">MALPATDAELIWNRQHFASFSFYQDDAHSATSGVFVPKHLQLVQNCAFDATNATSSQILDESTDASPEFIAVVAWDEAVAAGCYSYAQVAQNLHQVGVNGKLGISGIIFGSSISNKNVPFGSPIVEPYGESKFIDISMHLTLTSAATAQLLLNDIARSNSSSNNILYLVQDTGPWNRLASAPGFKAQKYIFLCVSVALLLYTFWEIGLMLCTFTVWNQRMLMYLSAIGYLVVFAMLQPFNMNSRVSQMAVYVSWIIGYLSFTVFIVAWSSMVKKIHVGAIFLLHHQIVHYGAAALVSLTILLKLWAFAAESYPLSGIADAIVLYEMPAVFSIQTALLCFLIVSFLHRTFGIAISKHTKSVLRNVAVLCVTALLGCICIVALSITITTSARYFVQGYLTIVVLYSLGQCLLFVAIFGALWVRGHAKRTRPLFNQHEFYVDLDLQPVHAESALSDALRDNSSNNCANSIISIYSESVHQLEIMSQQRYHIYYPQTEGGQSLPTTQSQTSVGGASNTSSASAAVISTLPITVAMDTITAVVSPSLRTRSQALLHTEIRRKGSQRHVYVPLEPASARKMQSSTAIEPRL</sequence>
<protein>
    <submittedName>
        <fullName evidence="2">Uncharacterized protein</fullName>
    </submittedName>
</protein>
<feature type="transmembrane region" description="Helical" evidence="1">
    <location>
        <begin position="328"/>
        <end position="348"/>
    </location>
</feature>
<organism evidence="2 3">
    <name type="scientific">Coemansia spiralis</name>
    <dbReference type="NCBI Taxonomy" id="417178"/>
    <lineage>
        <taxon>Eukaryota</taxon>
        <taxon>Fungi</taxon>
        <taxon>Fungi incertae sedis</taxon>
        <taxon>Zoopagomycota</taxon>
        <taxon>Kickxellomycotina</taxon>
        <taxon>Kickxellomycetes</taxon>
        <taxon>Kickxellales</taxon>
        <taxon>Kickxellaceae</taxon>
        <taxon>Coemansia</taxon>
    </lineage>
</organism>
<gene>
    <name evidence="2" type="ORF">GGI25_003341</name>
</gene>
<feature type="transmembrane region" description="Helical" evidence="1">
    <location>
        <begin position="248"/>
        <end position="267"/>
    </location>
</feature>
<reference evidence="2" key="1">
    <citation type="submission" date="2022-07" db="EMBL/GenBank/DDBJ databases">
        <title>Phylogenomic reconstructions and comparative analyses of Kickxellomycotina fungi.</title>
        <authorList>
            <person name="Reynolds N.K."/>
            <person name="Stajich J.E."/>
            <person name="Barry K."/>
            <person name="Grigoriev I.V."/>
            <person name="Crous P."/>
            <person name="Smith M.E."/>
        </authorList>
    </citation>
    <scope>NUCLEOTIDE SEQUENCE</scope>
    <source>
        <strain evidence="2">NRRL 3115</strain>
    </source>
</reference>
<accession>A0A9W8KYD8</accession>